<accession>A0A249KI03</accession>
<dbReference type="RefSeq" id="WP_095673985.1">
    <property type="nucleotide sequence ID" value="NZ_CP016773.1"/>
</dbReference>
<evidence type="ECO:0000313" key="5">
    <source>
        <dbReference type="Proteomes" id="UP000217215"/>
    </source>
</evidence>
<feature type="domain" description="AMP-dependent synthetase/ligase" evidence="3">
    <location>
        <begin position="47"/>
        <end position="201"/>
    </location>
</feature>
<dbReference type="AlphaFoldDB" id="A0A249KI03"/>
<proteinExistence type="inferred from homology"/>
<comment type="similarity">
    <text evidence="1">Belongs to the ATP-dependent AMP-binding enzyme family.</text>
</comment>
<evidence type="ECO:0000259" key="3">
    <source>
        <dbReference type="Pfam" id="PF00501"/>
    </source>
</evidence>
<dbReference type="InterPro" id="IPR000873">
    <property type="entry name" value="AMP-dep_synth/lig_dom"/>
</dbReference>
<evidence type="ECO:0000256" key="2">
    <source>
        <dbReference type="ARBA" id="ARBA00022598"/>
    </source>
</evidence>
<dbReference type="Pfam" id="PF00501">
    <property type="entry name" value="AMP-binding"/>
    <property type="match status" value="1"/>
</dbReference>
<protein>
    <submittedName>
        <fullName evidence="4">O-succinylbenzoic acid--CoA ligase</fullName>
    </submittedName>
</protein>
<dbReference type="OrthoDB" id="9803968at2"/>
<dbReference type="Gene3D" id="3.30.300.30">
    <property type="match status" value="1"/>
</dbReference>
<dbReference type="KEGG" id="psuf:A1sIA56_05945"/>
<gene>
    <name evidence="4" type="ORF">A1sIA56_05945</name>
</gene>
<dbReference type="InterPro" id="IPR045851">
    <property type="entry name" value="AMP-bd_C_sf"/>
</dbReference>
<sequence>MEQNAQRELRSANPEWTVSESMARIAKALVSDGPALAFGHTNFTQVPARISAVVSTTGSSGTSKEVGLSASALLSSARASNKALGAEFGNSWSLLLPLTHIAGINVLVRALELGTEPIDLRNHQGDYPRADFTAIVPTQLFKALNGDAQLLKHLVEAKAVLVGGAALTTELHLQAENAGINVVVTYGMTETSGGCVYNGIPLDGVEISITSEKRIAIKGTVLAHTYLGAEALWDTQYKDGWFHSSDLGRIENEKLIVEGRSDDVIISGGENISLSAIESSLHAHFPHKTFAAFAVKDSKWGQALHLAIAGDGFPSEDEVAQYLGEKFGEFSKPKGYLHLPELPLVGIGKVDRKKLIDLYMEAPN</sequence>
<dbReference type="PANTHER" id="PTHR43201">
    <property type="entry name" value="ACYL-COA SYNTHETASE"/>
    <property type="match status" value="1"/>
</dbReference>
<evidence type="ECO:0000256" key="1">
    <source>
        <dbReference type="ARBA" id="ARBA00006432"/>
    </source>
</evidence>
<organism evidence="4 5">
    <name type="scientific">Candidatus Planktophila sulfonica</name>
    <dbReference type="NCBI Taxonomy" id="1884904"/>
    <lineage>
        <taxon>Bacteria</taxon>
        <taxon>Bacillati</taxon>
        <taxon>Actinomycetota</taxon>
        <taxon>Actinomycetes</taxon>
        <taxon>Candidatus Nanopelagicales</taxon>
        <taxon>Candidatus Nanopelagicaceae</taxon>
        <taxon>Candidatus Planktophila</taxon>
    </lineage>
</organism>
<dbReference type="EMBL" id="CP016773">
    <property type="protein sequence ID" value="ASY16423.1"/>
    <property type="molecule type" value="Genomic_DNA"/>
</dbReference>
<dbReference type="PANTHER" id="PTHR43201:SF5">
    <property type="entry name" value="MEDIUM-CHAIN ACYL-COA LIGASE ACSF2, MITOCHONDRIAL"/>
    <property type="match status" value="1"/>
</dbReference>
<dbReference type="GO" id="GO:0031956">
    <property type="term" value="F:medium-chain fatty acid-CoA ligase activity"/>
    <property type="evidence" value="ECO:0007669"/>
    <property type="project" value="TreeGrafter"/>
</dbReference>
<dbReference type="GO" id="GO:0006631">
    <property type="term" value="P:fatty acid metabolic process"/>
    <property type="evidence" value="ECO:0007669"/>
    <property type="project" value="TreeGrafter"/>
</dbReference>
<keyword evidence="5" id="KW-1185">Reference proteome</keyword>
<evidence type="ECO:0000313" key="4">
    <source>
        <dbReference type="EMBL" id="ASY16423.1"/>
    </source>
</evidence>
<reference evidence="4 5" key="1">
    <citation type="submission" date="2016-07" db="EMBL/GenBank/DDBJ databases">
        <title>High microdiversification within the ubiquitous acI lineage of Actinobacteria.</title>
        <authorList>
            <person name="Neuenschwander S.M."/>
            <person name="Salcher M."/>
            <person name="Ghai R."/>
            <person name="Pernthaler J."/>
        </authorList>
    </citation>
    <scope>NUCLEOTIDE SEQUENCE [LARGE SCALE GENOMIC DNA]</scope>
    <source>
        <strain evidence="4">MMS-IA-56</strain>
    </source>
</reference>
<name>A0A249KI03_9ACTN</name>
<dbReference type="SUPFAM" id="SSF56801">
    <property type="entry name" value="Acetyl-CoA synthetase-like"/>
    <property type="match status" value="1"/>
</dbReference>
<keyword evidence="2 4" id="KW-0436">Ligase</keyword>
<dbReference type="InterPro" id="IPR042099">
    <property type="entry name" value="ANL_N_sf"/>
</dbReference>
<dbReference type="Proteomes" id="UP000217215">
    <property type="component" value="Chromosome"/>
</dbReference>
<dbReference type="Gene3D" id="3.40.50.12780">
    <property type="entry name" value="N-terminal domain of ligase-like"/>
    <property type="match status" value="1"/>
</dbReference>